<protein>
    <submittedName>
        <fullName evidence="8">2OG-Fe(II) oxygenase</fullName>
        <ecNumber evidence="8">1.14.11.-</ecNumber>
    </submittedName>
</protein>
<evidence type="ECO:0000256" key="6">
    <source>
        <dbReference type="ARBA" id="ARBA00023004"/>
    </source>
</evidence>
<dbReference type="PROSITE" id="PS51471">
    <property type="entry name" value="FE2OG_OXY"/>
    <property type="match status" value="1"/>
</dbReference>
<evidence type="ECO:0000256" key="2">
    <source>
        <dbReference type="ARBA" id="ARBA00022723"/>
    </source>
</evidence>
<evidence type="ECO:0000256" key="5">
    <source>
        <dbReference type="ARBA" id="ARBA00023002"/>
    </source>
</evidence>
<accession>A0ABZ3HB26</accession>
<dbReference type="InterPro" id="IPR005123">
    <property type="entry name" value="Oxoglu/Fe-dep_dioxygenase_dom"/>
</dbReference>
<evidence type="ECO:0000256" key="1">
    <source>
        <dbReference type="ARBA" id="ARBA00001961"/>
    </source>
</evidence>
<evidence type="ECO:0000313" key="9">
    <source>
        <dbReference type="Proteomes" id="UP001447842"/>
    </source>
</evidence>
<evidence type="ECO:0000256" key="4">
    <source>
        <dbReference type="ARBA" id="ARBA00022964"/>
    </source>
</evidence>
<dbReference type="RefSeq" id="WP_345969989.1">
    <property type="nucleotide sequence ID" value="NZ_CP147920.1"/>
</dbReference>
<dbReference type="Proteomes" id="UP001447842">
    <property type="component" value="Chromosome"/>
</dbReference>
<sequence>MRQISNFVYCDDFIADLRYETRLMANPYYDYPYLIIENFLSAEACAEIAAYTSEKSEGERALVKHSQLGVIVPELEEDIRKTAIHQLPEALLEGYNLSFAYHQKQIEDYFKVALTTATEVQALEYTNGGFYIKHADDSNELVNSEGETVGFTQVAPARKITTVLFATTHRDEEGEGMHFSGGELRFNYLSGADGVPVCIRPKAGDMVIFPSNPVYSHEVLPVTGGYRLTLVQWHDAIIS</sequence>
<organism evidence="8 9">
    <name type="scientific">Sulfurimonas diazotrophicus</name>
    <dbReference type="NCBI Taxonomy" id="3131939"/>
    <lineage>
        <taxon>Bacteria</taxon>
        <taxon>Pseudomonadati</taxon>
        <taxon>Campylobacterota</taxon>
        <taxon>Epsilonproteobacteria</taxon>
        <taxon>Campylobacterales</taxon>
        <taxon>Sulfurimonadaceae</taxon>
        <taxon>Sulfurimonas</taxon>
    </lineage>
</organism>
<evidence type="ECO:0000256" key="3">
    <source>
        <dbReference type="ARBA" id="ARBA00022896"/>
    </source>
</evidence>
<dbReference type="GO" id="GO:0016491">
    <property type="term" value="F:oxidoreductase activity"/>
    <property type="evidence" value="ECO:0007669"/>
    <property type="project" value="UniProtKB-KW"/>
</dbReference>
<name>A0ABZ3HB26_9BACT</name>
<dbReference type="InterPro" id="IPR006620">
    <property type="entry name" value="Pro_4_hyd_alph"/>
</dbReference>
<feature type="domain" description="Fe2OG dioxygenase" evidence="7">
    <location>
        <begin position="116"/>
        <end position="236"/>
    </location>
</feature>
<keyword evidence="2" id="KW-0479">Metal-binding</keyword>
<keyword evidence="4" id="KW-0223">Dioxygenase</keyword>
<dbReference type="InterPro" id="IPR044862">
    <property type="entry name" value="Pro_4_hyd_alph_FE2OG_OXY"/>
</dbReference>
<dbReference type="Gene3D" id="2.60.120.620">
    <property type="entry name" value="q2cbj1_9rhob like domain"/>
    <property type="match status" value="1"/>
</dbReference>
<dbReference type="SMART" id="SM00702">
    <property type="entry name" value="P4Hc"/>
    <property type="match status" value="1"/>
</dbReference>
<proteinExistence type="predicted"/>
<keyword evidence="3" id="KW-0847">Vitamin C</keyword>
<comment type="cofactor">
    <cofactor evidence="1">
        <name>L-ascorbate</name>
        <dbReference type="ChEBI" id="CHEBI:38290"/>
    </cofactor>
</comment>
<gene>
    <name evidence="8" type="ORF">WCY31_11830</name>
</gene>
<evidence type="ECO:0000313" key="8">
    <source>
        <dbReference type="EMBL" id="XAU14920.1"/>
    </source>
</evidence>
<keyword evidence="6" id="KW-0408">Iron</keyword>
<dbReference type="EC" id="1.14.11.-" evidence="8"/>
<dbReference type="Pfam" id="PF13640">
    <property type="entry name" value="2OG-FeII_Oxy_3"/>
    <property type="match status" value="1"/>
</dbReference>
<keyword evidence="9" id="KW-1185">Reference proteome</keyword>
<keyword evidence="5 8" id="KW-0560">Oxidoreductase</keyword>
<reference evidence="8 9" key="1">
    <citation type="submission" date="2024-03" db="EMBL/GenBank/DDBJ databases">
        <title>Sulfurimonas sp. HSL3-1.</title>
        <authorList>
            <person name="Wang S."/>
        </authorList>
    </citation>
    <scope>NUCLEOTIDE SEQUENCE [LARGE SCALE GENOMIC DNA]</scope>
    <source>
        <strain evidence="8 9">HSL3-1</strain>
    </source>
</reference>
<dbReference type="EMBL" id="CP147920">
    <property type="protein sequence ID" value="XAU14920.1"/>
    <property type="molecule type" value="Genomic_DNA"/>
</dbReference>
<evidence type="ECO:0000259" key="7">
    <source>
        <dbReference type="PROSITE" id="PS51471"/>
    </source>
</evidence>